<dbReference type="NCBIfam" id="NF041107">
    <property type="entry name" value="RQC_minor_1"/>
    <property type="match status" value="1"/>
</dbReference>
<dbReference type="RefSeq" id="WP_353894528.1">
    <property type="nucleotide sequence ID" value="NZ_CP159485.1"/>
</dbReference>
<dbReference type="GO" id="GO:0043138">
    <property type="term" value="F:3'-5' DNA helicase activity"/>
    <property type="evidence" value="ECO:0007669"/>
    <property type="project" value="InterPro"/>
</dbReference>
<dbReference type="SUPFAM" id="SSF46785">
    <property type="entry name" value="Winged helix' DNA-binding domain"/>
    <property type="match status" value="1"/>
</dbReference>
<organism evidence="2">
    <name type="scientific">Proteinivorax hydrogeniformans</name>
    <dbReference type="NCBI Taxonomy" id="1826727"/>
    <lineage>
        <taxon>Bacteria</taxon>
        <taxon>Bacillati</taxon>
        <taxon>Bacillota</taxon>
        <taxon>Clostridia</taxon>
        <taxon>Eubacteriales</taxon>
        <taxon>Proteinivoracaceae</taxon>
        <taxon>Proteinivorax</taxon>
    </lineage>
</organism>
<accession>A0AAU8HXA2</accession>
<proteinExistence type="predicted"/>
<dbReference type="InterPro" id="IPR036390">
    <property type="entry name" value="WH_DNA-bd_sf"/>
</dbReference>
<keyword evidence="2" id="KW-0238">DNA-binding</keyword>
<feature type="domain" description="RQC" evidence="1">
    <location>
        <begin position="23"/>
        <end position="97"/>
    </location>
</feature>
<sequence>MKKLPKAEIKAIIRGADDLIFSGGRSLLAKVLKGSKEKKIYELKLDKSPVYGYFSGQKIDDVLAKVNWCIKNGYLDIEYDYRLPLLVYTPKGWEIEKDIYSDELLEQINEVCFTKEYEFAKQLKDRNRELILLLLDKIETSGRKQYVPFLMEWKKIDYKKVKKRINSVICTLNEEQ</sequence>
<dbReference type="AlphaFoldDB" id="A0AAU8HXA2"/>
<dbReference type="Gene3D" id="1.10.10.10">
    <property type="entry name" value="Winged helix-like DNA-binding domain superfamily/Winged helix DNA-binding domain"/>
    <property type="match status" value="1"/>
</dbReference>
<evidence type="ECO:0000313" key="2">
    <source>
        <dbReference type="EMBL" id="XCI29985.1"/>
    </source>
</evidence>
<dbReference type="InterPro" id="IPR036388">
    <property type="entry name" value="WH-like_DNA-bd_sf"/>
</dbReference>
<dbReference type="GO" id="GO:0006260">
    <property type="term" value="P:DNA replication"/>
    <property type="evidence" value="ECO:0007669"/>
    <property type="project" value="InterPro"/>
</dbReference>
<protein>
    <submittedName>
        <fullName evidence="2">RQC-minor-1 family DNA-binding protein</fullName>
    </submittedName>
</protein>
<reference evidence="2" key="1">
    <citation type="journal article" date="2018" name="Antonie Van Leeuwenhoek">
        <title>Proteinivorax hydrogeniformans sp. nov., an anaerobic, haloalkaliphilic bacterium fermenting proteinaceous compounds with high hydrogen production.</title>
        <authorList>
            <person name="Boltyanskaya Y."/>
            <person name="Detkova E."/>
            <person name="Pimenov N."/>
            <person name="Kevbrin V."/>
        </authorList>
    </citation>
    <scope>NUCLEOTIDE SEQUENCE</scope>
    <source>
        <strain evidence="2">Z-710</strain>
    </source>
</reference>
<reference evidence="2" key="2">
    <citation type="submission" date="2024-06" db="EMBL/GenBank/DDBJ databases">
        <authorList>
            <person name="Petrova K.O."/>
            <person name="Toshchakov S.V."/>
            <person name="Boltjanskaja Y.V."/>
            <person name="Kevbrin V.V."/>
        </authorList>
    </citation>
    <scope>NUCLEOTIDE SEQUENCE</scope>
    <source>
        <strain evidence="2">Z-710</strain>
    </source>
</reference>
<dbReference type="GO" id="GO:0006281">
    <property type="term" value="P:DNA repair"/>
    <property type="evidence" value="ECO:0007669"/>
    <property type="project" value="InterPro"/>
</dbReference>
<name>A0AAU8HXA2_9FIRM</name>
<evidence type="ECO:0000259" key="1">
    <source>
        <dbReference type="Pfam" id="PF09382"/>
    </source>
</evidence>
<dbReference type="GO" id="GO:0003677">
    <property type="term" value="F:DNA binding"/>
    <property type="evidence" value="ECO:0007669"/>
    <property type="project" value="UniProtKB-KW"/>
</dbReference>
<dbReference type="InterPro" id="IPR018982">
    <property type="entry name" value="RQC_domain"/>
</dbReference>
<dbReference type="EMBL" id="CP159485">
    <property type="protein sequence ID" value="XCI29985.1"/>
    <property type="molecule type" value="Genomic_DNA"/>
</dbReference>
<dbReference type="Pfam" id="PF09382">
    <property type="entry name" value="RQC"/>
    <property type="match status" value="1"/>
</dbReference>
<gene>
    <name evidence="2" type="ORF">PRVXH_000378</name>
</gene>